<keyword evidence="2" id="KW-1185">Reference proteome</keyword>
<reference evidence="1 2" key="1">
    <citation type="submission" date="2020-05" db="EMBL/GenBank/DDBJ databases">
        <title>Ramlibacter rhizophilus sp. nov., isolated from rhizosphere soil of national flower Mugunghwa from South Korea.</title>
        <authorList>
            <person name="Zheng-Fei Y."/>
            <person name="Huan T."/>
        </authorList>
    </citation>
    <scope>NUCLEOTIDE SEQUENCE [LARGE SCALE GENOMIC DNA]</scope>
    <source>
        <strain evidence="1 2">H242</strain>
    </source>
</reference>
<sequence>MTTTLLVRKDRPGEARLAAADDAALDAGQVRVRVERFALTANNVTYAAFGDAMQYWRFFPSAEEGWGVVPVWGFGTVVQSAHAGVAVGERLWGYWPMAGSAVLQPRKLSPEGFADGAPHRAELHPVYNFYARCNADPFYSADSEDLQALLRPLFTTSWLIDDFPADRQFFGARRVLLSSASSKTAYGTAFQLRQREGIELVGLTSAANRAFCESLGCYDRVLAYEDFAQLDPAVPSVYVDFAGNARFRKTVHEQLADLRYDCAVGGTHVAELGGGADLPGPRPTLFFAPAHAKKRQQEWGLDAFNRRLLAGWQAFRDRAGDPAAPWLRVRTSEGADAALQAWQQLAAGGTEPAAGHIVALRG</sequence>
<evidence type="ECO:0000313" key="2">
    <source>
        <dbReference type="Proteomes" id="UP000500826"/>
    </source>
</evidence>
<accession>A0ABX6P0G7</accession>
<dbReference type="InterPro" id="IPR021276">
    <property type="entry name" value="DUF2855"/>
</dbReference>
<dbReference type="EMBL" id="CP053418">
    <property type="protein sequence ID" value="QJW83532.1"/>
    <property type="molecule type" value="Genomic_DNA"/>
</dbReference>
<dbReference type="Pfam" id="PF11017">
    <property type="entry name" value="DUF2855"/>
    <property type="match status" value="1"/>
</dbReference>
<protein>
    <submittedName>
        <fullName evidence="1">DUF2855 family protein</fullName>
    </submittedName>
</protein>
<dbReference type="SUPFAM" id="SSF50129">
    <property type="entry name" value="GroES-like"/>
    <property type="match status" value="1"/>
</dbReference>
<dbReference type="InterPro" id="IPR011032">
    <property type="entry name" value="GroES-like_sf"/>
</dbReference>
<proteinExistence type="predicted"/>
<reference evidence="1 2" key="2">
    <citation type="submission" date="2020-05" db="EMBL/GenBank/DDBJ databases">
        <authorList>
            <person name="Khan S.A."/>
            <person name="Jeon C.O."/>
            <person name="Chun B.H."/>
        </authorList>
    </citation>
    <scope>NUCLEOTIDE SEQUENCE [LARGE SCALE GENOMIC DNA]</scope>
    <source>
        <strain evidence="1 2">H242</strain>
    </source>
</reference>
<organism evidence="1 2">
    <name type="scientific">Ramlibacter terrae</name>
    <dbReference type="NCBI Taxonomy" id="2732511"/>
    <lineage>
        <taxon>Bacteria</taxon>
        <taxon>Pseudomonadati</taxon>
        <taxon>Pseudomonadota</taxon>
        <taxon>Betaproteobacteria</taxon>
        <taxon>Burkholderiales</taxon>
        <taxon>Comamonadaceae</taxon>
        <taxon>Ramlibacter</taxon>
    </lineage>
</organism>
<name>A0ABX6P0G7_9BURK</name>
<gene>
    <name evidence="1" type="ORF">HK414_03330</name>
</gene>
<evidence type="ECO:0000313" key="1">
    <source>
        <dbReference type="EMBL" id="QJW83532.1"/>
    </source>
</evidence>
<dbReference type="Proteomes" id="UP000500826">
    <property type="component" value="Chromosome"/>
</dbReference>